<accession>A0A382THQ2</accession>
<keyword evidence="3" id="KW-0418">Kinase</keyword>
<evidence type="ECO:0000256" key="4">
    <source>
        <dbReference type="ARBA" id="ARBA00022840"/>
    </source>
</evidence>
<keyword evidence="1" id="KW-0808">Transferase</keyword>
<protein>
    <submittedName>
        <fullName evidence="7">Uncharacterized protein</fullName>
    </submittedName>
</protein>
<dbReference type="PANTHER" id="PTHR41299">
    <property type="entry name" value="THIAMINE PYROPHOSPHOKINASE"/>
    <property type="match status" value="1"/>
</dbReference>
<evidence type="ECO:0000259" key="5">
    <source>
        <dbReference type="Pfam" id="PF04263"/>
    </source>
</evidence>
<evidence type="ECO:0000256" key="1">
    <source>
        <dbReference type="ARBA" id="ARBA00022679"/>
    </source>
</evidence>
<dbReference type="CDD" id="cd07995">
    <property type="entry name" value="TPK"/>
    <property type="match status" value="1"/>
</dbReference>
<dbReference type="GO" id="GO:0016301">
    <property type="term" value="F:kinase activity"/>
    <property type="evidence" value="ECO:0007669"/>
    <property type="project" value="UniProtKB-KW"/>
</dbReference>
<dbReference type="InterPro" id="IPR006282">
    <property type="entry name" value="Thi_PPkinase"/>
</dbReference>
<feature type="domain" description="Thiamin pyrophosphokinase-like substrate-binding" evidence="6">
    <location>
        <begin position="132"/>
        <end position="173"/>
    </location>
</feature>
<dbReference type="Pfam" id="PF04263">
    <property type="entry name" value="TPK_catalytic"/>
    <property type="match status" value="1"/>
</dbReference>
<dbReference type="NCBIfam" id="TIGR01378">
    <property type="entry name" value="thi_PPkinase"/>
    <property type="match status" value="1"/>
</dbReference>
<evidence type="ECO:0000256" key="2">
    <source>
        <dbReference type="ARBA" id="ARBA00022741"/>
    </source>
</evidence>
<reference evidence="7" key="1">
    <citation type="submission" date="2018-05" db="EMBL/GenBank/DDBJ databases">
        <authorList>
            <person name="Lanie J.A."/>
            <person name="Ng W.-L."/>
            <person name="Kazmierczak K.M."/>
            <person name="Andrzejewski T.M."/>
            <person name="Davidsen T.M."/>
            <person name="Wayne K.J."/>
            <person name="Tettelin H."/>
            <person name="Glass J.I."/>
            <person name="Rusch D."/>
            <person name="Podicherti R."/>
            <person name="Tsui H.-C.T."/>
            <person name="Winkler M.E."/>
        </authorList>
    </citation>
    <scope>NUCLEOTIDE SEQUENCE</scope>
</reference>
<dbReference type="GO" id="GO:0006772">
    <property type="term" value="P:thiamine metabolic process"/>
    <property type="evidence" value="ECO:0007669"/>
    <property type="project" value="InterPro"/>
</dbReference>
<evidence type="ECO:0000256" key="3">
    <source>
        <dbReference type="ARBA" id="ARBA00022777"/>
    </source>
</evidence>
<dbReference type="GO" id="GO:0009229">
    <property type="term" value="P:thiamine diphosphate biosynthetic process"/>
    <property type="evidence" value="ECO:0007669"/>
    <property type="project" value="InterPro"/>
</dbReference>
<dbReference type="InterPro" id="IPR036759">
    <property type="entry name" value="TPK_catalytic_sf"/>
</dbReference>
<dbReference type="AlphaFoldDB" id="A0A382THQ2"/>
<evidence type="ECO:0000259" key="6">
    <source>
        <dbReference type="Pfam" id="PF21275"/>
    </source>
</evidence>
<dbReference type="InterPro" id="IPR053149">
    <property type="entry name" value="TPK"/>
</dbReference>
<dbReference type="Gene3D" id="3.40.50.10240">
    <property type="entry name" value="Thiamin pyrophosphokinase, catalytic domain"/>
    <property type="match status" value="1"/>
</dbReference>
<dbReference type="InterPro" id="IPR007371">
    <property type="entry name" value="TPK_catalytic"/>
</dbReference>
<feature type="domain" description="Thiamin pyrophosphokinase catalytic" evidence="5">
    <location>
        <begin position="25"/>
        <end position="127"/>
    </location>
</feature>
<dbReference type="Pfam" id="PF21275">
    <property type="entry name" value="Thi_PPkinase_C"/>
    <property type="match status" value="1"/>
</dbReference>
<dbReference type="EMBL" id="UINC01136715">
    <property type="protein sequence ID" value="SVD21640.1"/>
    <property type="molecule type" value="Genomic_DNA"/>
</dbReference>
<evidence type="ECO:0000313" key="7">
    <source>
        <dbReference type="EMBL" id="SVD21640.1"/>
    </source>
</evidence>
<dbReference type="InterPro" id="IPR049442">
    <property type="entry name" value="Thi_PPkinase-like_C"/>
</dbReference>
<name>A0A382THQ2_9ZZZZ</name>
<gene>
    <name evidence="7" type="ORF">METZ01_LOCUS374494</name>
</gene>
<feature type="non-terminal residue" evidence="7">
    <location>
        <position position="183"/>
    </location>
</feature>
<dbReference type="GO" id="GO:0004788">
    <property type="term" value="F:thiamine diphosphokinase activity"/>
    <property type="evidence" value="ECO:0007669"/>
    <property type="project" value="InterPro"/>
</dbReference>
<sequence length="183" mass="20424">MNKLKNPLVIVANGEFPSHKTPLEILRQSTSILACDGAADTLIDQGYTPDVILGDLDSLSDQSKIEYTNHIVETPDQSQNDLRKALNYAKDHNIDDIKIIGASGKREDHTFGNIFSILDYKNLKIQLFTNTGIFSCIHKSQKIESFKGQQVSIFTLDNTIKITSNNLKYNFNDTVISAIYLGT</sequence>
<keyword evidence="2" id="KW-0547">Nucleotide-binding</keyword>
<dbReference type="PANTHER" id="PTHR41299:SF1">
    <property type="entry name" value="THIAMINE PYROPHOSPHOKINASE"/>
    <property type="match status" value="1"/>
</dbReference>
<dbReference type="GO" id="GO:0005524">
    <property type="term" value="F:ATP binding"/>
    <property type="evidence" value="ECO:0007669"/>
    <property type="project" value="UniProtKB-KW"/>
</dbReference>
<dbReference type="SUPFAM" id="SSF63999">
    <property type="entry name" value="Thiamin pyrophosphokinase, catalytic domain"/>
    <property type="match status" value="1"/>
</dbReference>
<keyword evidence="4" id="KW-0067">ATP-binding</keyword>
<proteinExistence type="predicted"/>
<organism evidence="7">
    <name type="scientific">marine metagenome</name>
    <dbReference type="NCBI Taxonomy" id="408172"/>
    <lineage>
        <taxon>unclassified sequences</taxon>
        <taxon>metagenomes</taxon>
        <taxon>ecological metagenomes</taxon>
    </lineage>
</organism>